<dbReference type="AlphaFoldDB" id="A0A399RFF6"/>
<keyword evidence="3" id="KW-1185">Reference proteome</keyword>
<gene>
    <name evidence="2" type="ORF">D1223_06535</name>
</gene>
<comment type="caution">
    <text evidence="2">The sequence shown here is derived from an EMBL/GenBank/DDBJ whole genome shotgun (WGS) entry which is preliminary data.</text>
</comment>
<dbReference type="GO" id="GO:0003824">
    <property type="term" value="F:catalytic activity"/>
    <property type="evidence" value="ECO:0007669"/>
    <property type="project" value="InterPro"/>
</dbReference>
<sequence>MKTQDEGHMRRAIELARAQHGRTGQNPSVGCVIVGPDGRRISEGATADGGRPHAEEMALGPLQGRGAKGAIAYVTLEPCRERTNGESACSKRLIEAGVSRVVIAVMDKHPKGSGGKAAIEAAGISVETGLCEAEAAALYEDFFASLA</sequence>
<dbReference type="OrthoDB" id="9800865at2"/>
<reference evidence="2 3" key="1">
    <citation type="submission" date="2018-08" db="EMBL/GenBank/DDBJ databases">
        <title>Henriciella mobilis sp. nov., isolated from seawater.</title>
        <authorList>
            <person name="Cheng H."/>
            <person name="Wu Y.-H."/>
            <person name="Xu X.-W."/>
            <person name="Guo L.-L."/>
        </authorList>
    </citation>
    <scope>NUCLEOTIDE SEQUENCE [LARGE SCALE GENOMIC DNA]</scope>
    <source>
        <strain evidence="2 3">JN25</strain>
    </source>
</reference>
<dbReference type="SUPFAM" id="SSF53927">
    <property type="entry name" value="Cytidine deaminase-like"/>
    <property type="match status" value="1"/>
</dbReference>
<dbReference type="Gene3D" id="3.40.140.10">
    <property type="entry name" value="Cytidine Deaminase, domain 2"/>
    <property type="match status" value="1"/>
</dbReference>
<dbReference type="InterPro" id="IPR002125">
    <property type="entry name" value="CMP_dCMP_dom"/>
</dbReference>
<dbReference type="PROSITE" id="PS51747">
    <property type="entry name" value="CYT_DCMP_DEAMINASES_2"/>
    <property type="match status" value="1"/>
</dbReference>
<dbReference type="Proteomes" id="UP000266385">
    <property type="component" value="Unassembled WGS sequence"/>
</dbReference>
<protein>
    <submittedName>
        <fullName evidence="2">Riboflavin biosynthesis protein RibD</fullName>
    </submittedName>
</protein>
<accession>A0A399RFF6</accession>
<dbReference type="InterPro" id="IPR016193">
    <property type="entry name" value="Cytidine_deaminase-like"/>
</dbReference>
<evidence type="ECO:0000259" key="1">
    <source>
        <dbReference type="PROSITE" id="PS51747"/>
    </source>
</evidence>
<name>A0A399RFF6_9PROT</name>
<organism evidence="2 3">
    <name type="scientific">Henriciella mobilis</name>
    <dbReference type="NCBI Taxonomy" id="2305467"/>
    <lineage>
        <taxon>Bacteria</taxon>
        <taxon>Pseudomonadati</taxon>
        <taxon>Pseudomonadota</taxon>
        <taxon>Alphaproteobacteria</taxon>
        <taxon>Hyphomonadales</taxon>
        <taxon>Hyphomonadaceae</taxon>
        <taxon>Henriciella</taxon>
    </lineage>
</organism>
<dbReference type="EMBL" id="QWFX01000006">
    <property type="protein sequence ID" value="RIJ30296.1"/>
    <property type="molecule type" value="Genomic_DNA"/>
</dbReference>
<evidence type="ECO:0000313" key="3">
    <source>
        <dbReference type="Proteomes" id="UP000266385"/>
    </source>
</evidence>
<evidence type="ECO:0000313" key="2">
    <source>
        <dbReference type="EMBL" id="RIJ30296.1"/>
    </source>
</evidence>
<dbReference type="RefSeq" id="WP_119375616.1">
    <property type="nucleotide sequence ID" value="NZ_QWFX01000006.1"/>
</dbReference>
<dbReference type="Pfam" id="PF00383">
    <property type="entry name" value="dCMP_cyt_deam_1"/>
    <property type="match status" value="1"/>
</dbReference>
<proteinExistence type="predicted"/>
<feature type="domain" description="CMP/dCMP-type deaminase" evidence="1">
    <location>
        <begin position="3"/>
        <end position="126"/>
    </location>
</feature>